<name>A0ABP1QVS1_9HEXA</name>
<sequence length="109" mass="12354">MNAYKKVACGEPTPSTSTSTSGSGAVCGWTSLSPEFQELILDYVEHKKELLNLRLVNSSWKRVADTILERRTLSIWNSWDPTEPNHTEEKEECVYVCRLVDSEVFSEVV</sequence>
<evidence type="ECO:0000313" key="3">
    <source>
        <dbReference type="EMBL" id="CAL8112413.1"/>
    </source>
</evidence>
<feature type="compositionally biased region" description="Low complexity" evidence="1">
    <location>
        <begin position="12"/>
        <end position="24"/>
    </location>
</feature>
<comment type="caution">
    <text evidence="3">The sequence shown here is derived from an EMBL/GenBank/DDBJ whole genome shotgun (WGS) entry which is preliminary data.</text>
</comment>
<evidence type="ECO:0000256" key="1">
    <source>
        <dbReference type="SAM" id="MobiDB-lite"/>
    </source>
</evidence>
<dbReference type="InterPro" id="IPR001810">
    <property type="entry name" value="F-box_dom"/>
</dbReference>
<dbReference type="EMBL" id="CAXLJM020000048">
    <property type="protein sequence ID" value="CAL8112413.1"/>
    <property type="molecule type" value="Genomic_DNA"/>
</dbReference>
<feature type="domain" description="F-box" evidence="2">
    <location>
        <begin position="29"/>
        <end position="66"/>
    </location>
</feature>
<accession>A0ABP1QVS1</accession>
<proteinExistence type="predicted"/>
<organism evidence="3 4">
    <name type="scientific">Orchesella dallaii</name>
    <dbReference type="NCBI Taxonomy" id="48710"/>
    <lineage>
        <taxon>Eukaryota</taxon>
        <taxon>Metazoa</taxon>
        <taxon>Ecdysozoa</taxon>
        <taxon>Arthropoda</taxon>
        <taxon>Hexapoda</taxon>
        <taxon>Collembola</taxon>
        <taxon>Entomobryomorpha</taxon>
        <taxon>Entomobryoidea</taxon>
        <taxon>Orchesellidae</taxon>
        <taxon>Orchesellinae</taxon>
        <taxon>Orchesella</taxon>
    </lineage>
</organism>
<keyword evidence="4" id="KW-1185">Reference proteome</keyword>
<gene>
    <name evidence="3" type="ORF">ODALV1_LOCUS15636</name>
</gene>
<reference evidence="3 4" key="1">
    <citation type="submission" date="2024-08" db="EMBL/GenBank/DDBJ databases">
        <authorList>
            <person name="Cucini C."/>
            <person name="Frati F."/>
        </authorList>
    </citation>
    <scope>NUCLEOTIDE SEQUENCE [LARGE SCALE GENOMIC DNA]</scope>
</reference>
<protein>
    <recommendedName>
        <fullName evidence="2">F-box domain-containing protein</fullName>
    </recommendedName>
</protein>
<evidence type="ECO:0000313" key="4">
    <source>
        <dbReference type="Proteomes" id="UP001642540"/>
    </source>
</evidence>
<feature type="region of interest" description="Disordered" evidence="1">
    <location>
        <begin position="1"/>
        <end position="24"/>
    </location>
</feature>
<dbReference type="SUPFAM" id="SSF81383">
    <property type="entry name" value="F-box domain"/>
    <property type="match status" value="1"/>
</dbReference>
<dbReference type="Pfam" id="PF00646">
    <property type="entry name" value="F-box"/>
    <property type="match status" value="1"/>
</dbReference>
<dbReference type="Proteomes" id="UP001642540">
    <property type="component" value="Unassembled WGS sequence"/>
</dbReference>
<evidence type="ECO:0000259" key="2">
    <source>
        <dbReference type="Pfam" id="PF00646"/>
    </source>
</evidence>
<dbReference type="InterPro" id="IPR036047">
    <property type="entry name" value="F-box-like_dom_sf"/>
</dbReference>